<accession>A0A9W8Z2W4</accession>
<comment type="caution">
    <text evidence="6">The sequence shown here is derived from an EMBL/GenBank/DDBJ whole genome shotgun (WGS) entry which is preliminary data.</text>
</comment>
<keyword evidence="4" id="KW-0862">Zinc</keyword>
<dbReference type="InterPro" id="IPR017907">
    <property type="entry name" value="Znf_RING_CS"/>
</dbReference>
<evidence type="ECO:0000313" key="7">
    <source>
        <dbReference type="Proteomes" id="UP001140453"/>
    </source>
</evidence>
<dbReference type="GO" id="GO:0004842">
    <property type="term" value="F:ubiquitin-protein transferase activity"/>
    <property type="evidence" value="ECO:0007669"/>
    <property type="project" value="InterPro"/>
</dbReference>
<evidence type="ECO:0000256" key="3">
    <source>
        <dbReference type="ARBA" id="ARBA00022786"/>
    </source>
</evidence>
<keyword evidence="1" id="KW-0479">Metal-binding</keyword>
<organism evidence="6 7">
    <name type="scientific">Gnomoniopsis smithogilvyi</name>
    <dbReference type="NCBI Taxonomy" id="1191159"/>
    <lineage>
        <taxon>Eukaryota</taxon>
        <taxon>Fungi</taxon>
        <taxon>Dikarya</taxon>
        <taxon>Ascomycota</taxon>
        <taxon>Pezizomycotina</taxon>
        <taxon>Sordariomycetes</taxon>
        <taxon>Sordariomycetidae</taxon>
        <taxon>Diaporthales</taxon>
        <taxon>Gnomoniaceae</taxon>
        <taxon>Gnomoniopsis</taxon>
    </lineage>
</organism>
<evidence type="ECO:0000256" key="4">
    <source>
        <dbReference type="ARBA" id="ARBA00022833"/>
    </source>
</evidence>
<keyword evidence="7" id="KW-1185">Reference proteome</keyword>
<dbReference type="CDD" id="cd20335">
    <property type="entry name" value="BRcat_RBR"/>
    <property type="match status" value="1"/>
</dbReference>
<dbReference type="GO" id="GO:0008270">
    <property type="term" value="F:zinc ion binding"/>
    <property type="evidence" value="ECO:0007669"/>
    <property type="project" value="UniProtKB-KW"/>
</dbReference>
<protein>
    <recommendedName>
        <fullName evidence="5">IBR domain-containing protein</fullName>
    </recommendedName>
</protein>
<dbReference type="GO" id="GO:0016567">
    <property type="term" value="P:protein ubiquitination"/>
    <property type="evidence" value="ECO:0007669"/>
    <property type="project" value="InterPro"/>
</dbReference>
<dbReference type="PANTHER" id="PTHR11685">
    <property type="entry name" value="RBR FAMILY RING FINGER AND IBR DOMAIN-CONTAINING"/>
    <property type="match status" value="1"/>
</dbReference>
<gene>
    <name evidence="6" type="ORF">N0V93_002093</name>
</gene>
<sequence>MAVNLHGLTDDRAVMLLENLIADLSSVTTQDAKEVDGDALVDAELCRTLQRVEYESQLAIIRDRQIARELQRTGFVRQPRAVPAEIRRAVNPLDYLPPTRLEIPDPNRATQTVQEQVPGFANVTVECQTDIQIAHHQEAKPEMEEEFSNKPPIGSITKAASQPLIGPPHASVPVSNTEVGAELHSITSASQDLEPTDEPEAVSEIITKSRAKPNQINQLAFDVEASSSGEDTILRPQFLISEDDHDDQALTDASSQTASPQCECVACGDQVCKDKAAHCICDHAYCQDCLTKLFSLCLHDESLFPPRCCSVAIPIDEETKALLGTELSVQYQARKVETDTPAPQRVYCHESSCNKFIAPDNIHGDTATCSACNLSTCTACKRVAHWFCKCREDGQDDQTLLHLASEQGWRQCSSCKSVVELNTGCFHISAFTCSHLSTLSDSFSYGASTAHDFDDNTDFMPSQLAVVAFNSATFVAIPGLRRTFQELVDALRWI</sequence>
<dbReference type="OrthoDB" id="10009520at2759"/>
<reference evidence="6" key="1">
    <citation type="submission" date="2022-10" db="EMBL/GenBank/DDBJ databases">
        <title>Tapping the CABI collections for fungal endophytes: first genome assemblies for Collariella, Neodidymelliopsis, Ascochyta clinopodiicola, Didymella pomorum, Didymosphaeria variabile, Neocosmospora piperis and Neocucurbitaria cava.</title>
        <authorList>
            <person name="Hill R."/>
        </authorList>
    </citation>
    <scope>NUCLEOTIDE SEQUENCE</scope>
    <source>
        <strain evidence="6">IMI 355082</strain>
    </source>
</reference>
<name>A0A9W8Z2W4_9PEZI</name>
<evidence type="ECO:0000256" key="1">
    <source>
        <dbReference type="ARBA" id="ARBA00022723"/>
    </source>
</evidence>
<evidence type="ECO:0000259" key="5">
    <source>
        <dbReference type="Pfam" id="PF01485"/>
    </source>
</evidence>
<dbReference type="InterPro" id="IPR002867">
    <property type="entry name" value="IBR_dom"/>
</dbReference>
<dbReference type="Proteomes" id="UP001140453">
    <property type="component" value="Unassembled WGS sequence"/>
</dbReference>
<dbReference type="EMBL" id="JAPEVB010000001">
    <property type="protein sequence ID" value="KAJ4397856.1"/>
    <property type="molecule type" value="Genomic_DNA"/>
</dbReference>
<dbReference type="PROSITE" id="PS00518">
    <property type="entry name" value="ZF_RING_1"/>
    <property type="match status" value="1"/>
</dbReference>
<proteinExistence type="predicted"/>
<evidence type="ECO:0000313" key="6">
    <source>
        <dbReference type="EMBL" id="KAJ4397856.1"/>
    </source>
</evidence>
<keyword evidence="2" id="KW-0863">Zinc-finger</keyword>
<evidence type="ECO:0000256" key="2">
    <source>
        <dbReference type="ARBA" id="ARBA00022771"/>
    </source>
</evidence>
<keyword evidence="3" id="KW-0833">Ubl conjugation pathway</keyword>
<dbReference type="Pfam" id="PF01485">
    <property type="entry name" value="IBR"/>
    <property type="match status" value="1"/>
</dbReference>
<dbReference type="InterPro" id="IPR031127">
    <property type="entry name" value="E3_UB_ligase_RBR"/>
</dbReference>
<dbReference type="AlphaFoldDB" id="A0A9W8Z2W4"/>
<feature type="domain" description="IBR" evidence="5">
    <location>
        <begin position="335"/>
        <end position="390"/>
    </location>
</feature>